<dbReference type="PANTHER" id="PTHR48063:SF81">
    <property type="entry name" value="LEUCINE-RICH REPEAT-CONTAINING N-TERMINAL PLANT-TYPE DOMAIN-CONTAINING PROTEIN"/>
    <property type="match status" value="1"/>
</dbReference>
<evidence type="ECO:0000256" key="9">
    <source>
        <dbReference type="ARBA" id="ARBA00023180"/>
    </source>
</evidence>
<dbReference type="EMBL" id="PDCK01000042">
    <property type="protein sequence ID" value="PRQ40858.1"/>
    <property type="molecule type" value="Genomic_DNA"/>
</dbReference>
<proteinExistence type="predicted"/>
<reference evidence="11 12" key="1">
    <citation type="journal article" date="2018" name="Nat. Genet.">
        <title>The Rosa genome provides new insights in the design of modern roses.</title>
        <authorList>
            <person name="Bendahmane M."/>
        </authorList>
    </citation>
    <scope>NUCLEOTIDE SEQUENCE [LARGE SCALE GENOMIC DNA]</scope>
    <source>
        <strain evidence="12">cv. Old Blush</strain>
    </source>
</reference>
<evidence type="ECO:0000256" key="8">
    <source>
        <dbReference type="ARBA" id="ARBA00023170"/>
    </source>
</evidence>
<name>A0A2P6R368_ROSCH</name>
<dbReference type="InterPro" id="IPR013210">
    <property type="entry name" value="LRR_N_plant-typ"/>
</dbReference>
<dbReference type="InterPro" id="IPR032675">
    <property type="entry name" value="LRR_dom_sf"/>
</dbReference>
<keyword evidence="9" id="KW-0325">Glycoprotein</keyword>
<evidence type="ECO:0000259" key="10">
    <source>
        <dbReference type="Pfam" id="PF08263"/>
    </source>
</evidence>
<feature type="domain" description="Leucine-rich repeat-containing N-terminal plant-type" evidence="10">
    <location>
        <begin position="26"/>
        <end position="60"/>
    </location>
</feature>
<evidence type="ECO:0000256" key="3">
    <source>
        <dbReference type="ARBA" id="ARBA00022692"/>
    </source>
</evidence>
<evidence type="ECO:0000256" key="4">
    <source>
        <dbReference type="ARBA" id="ARBA00022729"/>
    </source>
</evidence>
<evidence type="ECO:0000256" key="2">
    <source>
        <dbReference type="ARBA" id="ARBA00022614"/>
    </source>
</evidence>
<accession>A0A2P6R368</accession>
<protein>
    <submittedName>
        <fullName evidence="11">Putative leucine-rich repeat-containing, plant-type, leucine-rich repeat domain, L</fullName>
    </submittedName>
</protein>
<dbReference type="STRING" id="74649.A0A2P6R368"/>
<evidence type="ECO:0000256" key="5">
    <source>
        <dbReference type="ARBA" id="ARBA00022737"/>
    </source>
</evidence>
<evidence type="ECO:0000256" key="7">
    <source>
        <dbReference type="ARBA" id="ARBA00023136"/>
    </source>
</evidence>
<comment type="caution">
    <text evidence="11">The sequence shown here is derived from an EMBL/GenBank/DDBJ whole genome shotgun (WGS) entry which is preliminary data.</text>
</comment>
<gene>
    <name evidence="11" type="ORF">RchiOBHm_Chr4g0440631</name>
</gene>
<dbReference type="Gramene" id="PRQ40858">
    <property type="protein sequence ID" value="PRQ40858"/>
    <property type="gene ID" value="RchiOBHm_Chr4g0440631"/>
</dbReference>
<dbReference type="Pfam" id="PF08263">
    <property type="entry name" value="LRRNT_2"/>
    <property type="match status" value="1"/>
</dbReference>
<keyword evidence="8" id="KW-0675">Receptor</keyword>
<dbReference type="AlphaFoldDB" id="A0A2P6R368"/>
<comment type="subcellular location">
    <subcellularLocation>
        <location evidence="1">Membrane</location>
        <topology evidence="1">Single-pass type I membrane protein</topology>
    </subcellularLocation>
</comment>
<keyword evidence="4" id="KW-0732">Signal</keyword>
<dbReference type="GO" id="GO:0016020">
    <property type="term" value="C:membrane"/>
    <property type="evidence" value="ECO:0007669"/>
    <property type="project" value="UniProtKB-SubCell"/>
</dbReference>
<evidence type="ECO:0000313" key="11">
    <source>
        <dbReference type="EMBL" id="PRQ40858.1"/>
    </source>
</evidence>
<keyword evidence="3" id="KW-0812">Transmembrane</keyword>
<evidence type="ECO:0000256" key="6">
    <source>
        <dbReference type="ARBA" id="ARBA00022989"/>
    </source>
</evidence>
<organism evidence="11 12">
    <name type="scientific">Rosa chinensis</name>
    <name type="common">China rose</name>
    <dbReference type="NCBI Taxonomy" id="74649"/>
    <lineage>
        <taxon>Eukaryota</taxon>
        <taxon>Viridiplantae</taxon>
        <taxon>Streptophyta</taxon>
        <taxon>Embryophyta</taxon>
        <taxon>Tracheophyta</taxon>
        <taxon>Spermatophyta</taxon>
        <taxon>Magnoliopsida</taxon>
        <taxon>eudicotyledons</taxon>
        <taxon>Gunneridae</taxon>
        <taxon>Pentapetalae</taxon>
        <taxon>rosids</taxon>
        <taxon>fabids</taxon>
        <taxon>Rosales</taxon>
        <taxon>Rosaceae</taxon>
        <taxon>Rosoideae</taxon>
        <taxon>Rosoideae incertae sedis</taxon>
        <taxon>Rosa</taxon>
    </lineage>
</organism>
<evidence type="ECO:0000313" key="12">
    <source>
        <dbReference type="Proteomes" id="UP000238479"/>
    </source>
</evidence>
<keyword evidence="12" id="KW-1185">Reference proteome</keyword>
<keyword evidence="7" id="KW-0472">Membrane</keyword>
<dbReference type="InterPro" id="IPR046956">
    <property type="entry name" value="RLP23-like"/>
</dbReference>
<dbReference type="PANTHER" id="PTHR48063">
    <property type="entry name" value="LRR RECEPTOR-LIKE KINASE"/>
    <property type="match status" value="1"/>
</dbReference>
<sequence length="129" mass="14414">MLDFLEATRLANSGVNSFKVACIELERKALLKFKQGLEDPLHKFSSWVGEDCCNWLGVGCCNKTGNVVKLDLSYCCCIQSMKPFTMACIGGELDSSLLDILELLGPESQQGQWNSYPKFHRFTQQVEAP</sequence>
<evidence type="ECO:0000256" key="1">
    <source>
        <dbReference type="ARBA" id="ARBA00004479"/>
    </source>
</evidence>
<dbReference type="Gene3D" id="3.80.10.10">
    <property type="entry name" value="Ribonuclease Inhibitor"/>
    <property type="match status" value="1"/>
</dbReference>
<dbReference type="Proteomes" id="UP000238479">
    <property type="component" value="Chromosome 4"/>
</dbReference>
<keyword evidence="6" id="KW-1133">Transmembrane helix</keyword>
<keyword evidence="2" id="KW-0433">Leucine-rich repeat</keyword>
<keyword evidence="5" id="KW-0677">Repeat</keyword>